<dbReference type="EMBL" id="BAABGT010000063">
    <property type="protein sequence ID" value="GAA4551058.1"/>
    <property type="molecule type" value="Genomic_DNA"/>
</dbReference>
<reference evidence="11" key="1">
    <citation type="journal article" date="2019" name="Int. J. Syst. Evol. Microbiol.">
        <title>The Global Catalogue of Microorganisms (GCM) 10K type strain sequencing project: providing services to taxonomists for standard genome sequencing and annotation.</title>
        <authorList>
            <consortium name="The Broad Institute Genomics Platform"/>
            <consortium name="The Broad Institute Genome Sequencing Center for Infectious Disease"/>
            <person name="Wu L."/>
            <person name="Ma J."/>
        </authorList>
    </citation>
    <scope>NUCLEOTIDE SEQUENCE [LARGE SCALE GENOMIC DNA]</scope>
    <source>
        <strain evidence="11">JCM 17906</strain>
    </source>
</reference>
<accession>A0ABP8RW64</accession>
<dbReference type="Gene3D" id="3.10.20.30">
    <property type="match status" value="1"/>
</dbReference>
<evidence type="ECO:0000256" key="3">
    <source>
        <dbReference type="ARBA" id="ARBA00022714"/>
    </source>
</evidence>
<dbReference type="Proteomes" id="UP001501598">
    <property type="component" value="Unassembled WGS sequence"/>
</dbReference>
<keyword evidence="7" id="KW-0411">Iron-sulfur</keyword>
<keyword evidence="11" id="KW-1185">Reference proteome</keyword>
<evidence type="ECO:0000256" key="1">
    <source>
        <dbReference type="ARBA" id="ARBA00001974"/>
    </source>
</evidence>
<gene>
    <name evidence="10" type="ORF">GCM10023175_42250</name>
</gene>
<dbReference type="SUPFAM" id="SSF54292">
    <property type="entry name" value="2Fe-2S ferredoxin-like"/>
    <property type="match status" value="1"/>
</dbReference>
<evidence type="ECO:0000256" key="4">
    <source>
        <dbReference type="ARBA" id="ARBA00022723"/>
    </source>
</evidence>
<keyword evidence="6" id="KW-0408">Iron</keyword>
<keyword evidence="4" id="KW-0479">Metal-binding</keyword>
<keyword evidence="2" id="KW-0285">Flavoprotein</keyword>
<proteinExistence type="predicted"/>
<dbReference type="SUPFAM" id="SSF52343">
    <property type="entry name" value="Ferredoxin reductase-like, C-terminal NADP-linked domain"/>
    <property type="match status" value="1"/>
</dbReference>
<evidence type="ECO:0000256" key="7">
    <source>
        <dbReference type="ARBA" id="ARBA00023014"/>
    </source>
</evidence>
<evidence type="ECO:0000313" key="10">
    <source>
        <dbReference type="EMBL" id="GAA4551058.1"/>
    </source>
</evidence>
<dbReference type="SUPFAM" id="SSF63380">
    <property type="entry name" value="Riboflavin synthase domain-like"/>
    <property type="match status" value="1"/>
</dbReference>
<comment type="caution">
    <text evidence="10">The sequence shown here is derived from an EMBL/GenBank/DDBJ whole genome shotgun (WGS) entry which is preliminary data.</text>
</comment>
<dbReference type="InterPro" id="IPR012675">
    <property type="entry name" value="Beta-grasp_dom_sf"/>
</dbReference>
<dbReference type="InterPro" id="IPR036010">
    <property type="entry name" value="2Fe-2S_ferredoxin-like_sf"/>
</dbReference>
<evidence type="ECO:0000259" key="9">
    <source>
        <dbReference type="PROSITE" id="PS51384"/>
    </source>
</evidence>
<dbReference type="InterPro" id="IPR001433">
    <property type="entry name" value="OxRdtase_FAD/NAD-bd"/>
</dbReference>
<comment type="cofactor">
    <cofactor evidence="1">
        <name>FAD</name>
        <dbReference type="ChEBI" id="CHEBI:57692"/>
    </cofactor>
</comment>
<dbReference type="Gene3D" id="2.40.30.10">
    <property type="entry name" value="Translation factors"/>
    <property type="match status" value="1"/>
</dbReference>
<dbReference type="PROSITE" id="PS00197">
    <property type="entry name" value="2FE2S_FER_1"/>
    <property type="match status" value="1"/>
</dbReference>
<dbReference type="InterPro" id="IPR050415">
    <property type="entry name" value="MRET"/>
</dbReference>
<dbReference type="InterPro" id="IPR039261">
    <property type="entry name" value="FNR_nucleotide-bd"/>
</dbReference>
<dbReference type="PROSITE" id="PS51384">
    <property type="entry name" value="FAD_FR"/>
    <property type="match status" value="1"/>
</dbReference>
<evidence type="ECO:0000313" key="11">
    <source>
        <dbReference type="Proteomes" id="UP001501598"/>
    </source>
</evidence>
<protein>
    <submittedName>
        <fullName evidence="10">PDR/VanB family oxidoreductase</fullName>
    </submittedName>
</protein>
<keyword evidence="5" id="KW-0560">Oxidoreductase</keyword>
<feature type="domain" description="FAD-binding FR-type" evidence="9">
    <location>
        <begin position="1"/>
        <end position="101"/>
    </location>
</feature>
<dbReference type="InterPro" id="IPR017927">
    <property type="entry name" value="FAD-bd_FR_type"/>
</dbReference>
<name>A0ABP8RW64_9PSEU</name>
<dbReference type="RefSeq" id="WP_345421199.1">
    <property type="nucleotide sequence ID" value="NZ_BAABGT010000063.1"/>
</dbReference>
<evidence type="ECO:0000256" key="2">
    <source>
        <dbReference type="ARBA" id="ARBA00022630"/>
    </source>
</evidence>
<evidence type="ECO:0000259" key="8">
    <source>
        <dbReference type="PROSITE" id="PS51085"/>
    </source>
</evidence>
<sequence length="317" mass="32942">MIATVVRARTDLADGICLLELAAAEGAALPGFGAGDHIDLELGPGLVRSYSLCDAPSAAPTGYRVAVALDPASRGGSRRVHELAPGDPVPVRAPVANFPLDEQAAHSVLVAGGIGITPILSMVRRLTELGASWELHYAVRTRSAAAFVPELLELAAAAGSRFVLHVDDEVGAVLELAPLVAGAPAGAHVYCCGPGPMLDAFEAATEGVAPERVHLERFRAEPVPTQPDGGTFEIELACAGGTFAIGPDDTILDVLLDNDVEVEFSCMEGICGSCRVKVLDGTPDHRDTALNTIEREAGDVMLVCCSRAKGPRLVLDL</sequence>
<dbReference type="PRINTS" id="PR00409">
    <property type="entry name" value="PHDIOXRDTASE"/>
</dbReference>
<dbReference type="Pfam" id="PF00175">
    <property type="entry name" value="NAD_binding_1"/>
    <property type="match status" value="1"/>
</dbReference>
<dbReference type="InterPro" id="IPR001041">
    <property type="entry name" value="2Fe-2S_ferredoxin-type"/>
</dbReference>
<dbReference type="PROSITE" id="PS51085">
    <property type="entry name" value="2FE2S_FER_2"/>
    <property type="match status" value="1"/>
</dbReference>
<dbReference type="InterPro" id="IPR017938">
    <property type="entry name" value="Riboflavin_synthase-like_b-brl"/>
</dbReference>
<dbReference type="Pfam" id="PF00111">
    <property type="entry name" value="Fer2"/>
    <property type="match status" value="1"/>
</dbReference>
<evidence type="ECO:0000256" key="5">
    <source>
        <dbReference type="ARBA" id="ARBA00023002"/>
    </source>
</evidence>
<organism evidence="10 11">
    <name type="scientific">Pseudonocardia xishanensis</name>
    <dbReference type="NCBI Taxonomy" id="630995"/>
    <lineage>
        <taxon>Bacteria</taxon>
        <taxon>Bacillati</taxon>
        <taxon>Actinomycetota</taxon>
        <taxon>Actinomycetes</taxon>
        <taxon>Pseudonocardiales</taxon>
        <taxon>Pseudonocardiaceae</taxon>
        <taxon>Pseudonocardia</taxon>
    </lineage>
</organism>
<dbReference type="PANTHER" id="PTHR47354:SF1">
    <property type="entry name" value="CARNITINE MONOOXYGENASE REDUCTASE SUBUNIT"/>
    <property type="match status" value="1"/>
</dbReference>
<dbReference type="Gene3D" id="3.40.50.80">
    <property type="entry name" value="Nucleotide-binding domain of ferredoxin-NADP reductase (FNR) module"/>
    <property type="match status" value="1"/>
</dbReference>
<evidence type="ECO:0000256" key="6">
    <source>
        <dbReference type="ARBA" id="ARBA00023004"/>
    </source>
</evidence>
<dbReference type="CDD" id="cd00207">
    <property type="entry name" value="fer2"/>
    <property type="match status" value="1"/>
</dbReference>
<dbReference type="PANTHER" id="PTHR47354">
    <property type="entry name" value="NADH OXIDOREDUCTASE HCR"/>
    <property type="match status" value="1"/>
</dbReference>
<feature type="domain" description="2Fe-2S ferredoxin-type" evidence="8">
    <location>
        <begin position="232"/>
        <end position="317"/>
    </location>
</feature>
<keyword evidence="3" id="KW-0001">2Fe-2S</keyword>
<dbReference type="InterPro" id="IPR006058">
    <property type="entry name" value="2Fe2S_fd_BS"/>
</dbReference>
<dbReference type="CDD" id="cd06185">
    <property type="entry name" value="PDR_like"/>
    <property type="match status" value="1"/>
</dbReference>